<reference evidence="2" key="1">
    <citation type="submission" date="2009-11" db="EMBL/GenBank/DDBJ databases">
        <authorList>
            <consortium name="The Broad Institute Genome Sequencing Platform"/>
            <person name="Ward D."/>
            <person name="Feldgarden M."/>
            <person name="Earl A."/>
            <person name="Young S.K."/>
            <person name="Zeng Q."/>
            <person name="Koehrsen M."/>
            <person name="Alvarado L."/>
            <person name="Berlin A."/>
            <person name="Bochicchio J."/>
            <person name="Borenstein D."/>
            <person name="Chapman S.B."/>
            <person name="Chen Z."/>
            <person name="Engels R."/>
            <person name="Freedman E."/>
            <person name="Gellesch M."/>
            <person name="Goldberg J."/>
            <person name="Griggs A."/>
            <person name="Gujja S."/>
            <person name="Heilman E."/>
            <person name="Heiman D."/>
            <person name="Hepburn T."/>
            <person name="Howarth C."/>
            <person name="Jen D."/>
            <person name="Larson L."/>
            <person name="Lewis B."/>
            <person name="Mehta T."/>
            <person name="Park D."/>
            <person name="Pearson M."/>
            <person name="Roberts A."/>
            <person name="Saif S."/>
            <person name="Shea T."/>
            <person name="Shenoy N."/>
            <person name="Sisk P."/>
            <person name="Stolte C."/>
            <person name="Sykes S."/>
            <person name="Thomson T."/>
            <person name="Walk T."/>
            <person name="White J."/>
            <person name="Yandava C."/>
            <person name="Izard J."/>
            <person name="Baranova O.V."/>
            <person name="Blanton J.M."/>
            <person name="Tanner A.C."/>
            <person name="Dewhirst F.E."/>
            <person name="Haas B."/>
            <person name="Nusbaum C."/>
            <person name="Birren B."/>
        </authorList>
    </citation>
    <scope>NUCLEOTIDE SEQUENCE [LARGE SCALE GENOMIC DNA]</scope>
    <source>
        <strain evidence="2">1-1 BBBD Race 1</strain>
    </source>
</reference>
<dbReference type="VEuPathDB" id="FungiDB:PTTG_29841"/>
<evidence type="ECO:0000256" key="1">
    <source>
        <dbReference type="SAM" id="MobiDB-lite"/>
    </source>
</evidence>
<protein>
    <submittedName>
        <fullName evidence="2 3">Uncharacterized protein</fullName>
    </submittedName>
</protein>
<gene>
    <name evidence="2" type="ORF">PTTG_29841</name>
</gene>
<dbReference type="OrthoDB" id="2507640at2759"/>
<reference evidence="3 4" key="3">
    <citation type="journal article" date="2017" name="G3 (Bethesda)">
        <title>Comparative analysis highlights variable genome content of wheat rusts and divergence of the mating loci.</title>
        <authorList>
            <person name="Cuomo C.A."/>
            <person name="Bakkeren G."/>
            <person name="Khalil H.B."/>
            <person name="Panwar V."/>
            <person name="Joly D."/>
            <person name="Linning R."/>
            <person name="Sakthikumar S."/>
            <person name="Song X."/>
            <person name="Adiconis X."/>
            <person name="Fan L."/>
            <person name="Goldberg J.M."/>
            <person name="Levin J.Z."/>
            <person name="Young S."/>
            <person name="Zeng Q."/>
            <person name="Anikster Y."/>
            <person name="Bruce M."/>
            <person name="Wang M."/>
            <person name="Yin C."/>
            <person name="McCallum B."/>
            <person name="Szabo L.J."/>
            <person name="Hulbert S."/>
            <person name="Chen X."/>
            <person name="Fellers J.P."/>
        </authorList>
    </citation>
    <scope>NUCLEOTIDE SEQUENCE</scope>
    <source>
        <strain evidence="4">Isolate 1-1 / race 1 (BBBD)</strain>
        <strain evidence="3">isolate 1-1 / race 1 (BBBD)</strain>
    </source>
</reference>
<proteinExistence type="predicted"/>
<reference evidence="3" key="4">
    <citation type="submission" date="2025-05" db="UniProtKB">
        <authorList>
            <consortium name="EnsemblFungi"/>
        </authorList>
    </citation>
    <scope>IDENTIFICATION</scope>
    <source>
        <strain evidence="3">isolate 1-1 / race 1 (BBBD)</strain>
    </source>
</reference>
<organism evidence="2">
    <name type="scientific">Puccinia triticina (isolate 1-1 / race 1 (BBBD))</name>
    <name type="common">Brown leaf rust fungus</name>
    <dbReference type="NCBI Taxonomy" id="630390"/>
    <lineage>
        <taxon>Eukaryota</taxon>
        <taxon>Fungi</taxon>
        <taxon>Dikarya</taxon>
        <taxon>Basidiomycota</taxon>
        <taxon>Pucciniomycotina</taxon>
        <taxon>Pucciniomycetes</taxon>
        <taxon>Pucciniales</taxon>
        <taxon>Pucciniaceae</taxon>
        <taxon>Puccinia</taxon>
    </lineage>
</organism>
<accession>A0A180G291</accession>
<dbReference type="EMBL" id="ADAS02001022">
    <property type="protein sequence ID" value="OAV86549.1"/>
    <property type="molecule type" value="Genomic_DNA"/>
</dbReference>
<feature type="compositionally biased region" description="Basic and acidic residues" evidence="1">
    <location>
        <begin position="150"/>
        <end position="159"/>
    </location>
</feature>
<dbReference type="EnsemblFungi" id="PTTG_29841-t43_1">
    <property type="protein sequence ID" value="PTTG_29841-t43_1-p1"/>
    <property type="gene ID" value="PTTG_29841"/>
</dbReference>
<keyword evidence="4" id="KW-1185">Reference proteome</keyword>
<evidence type="ECO:0000313" key="4">
    <source>
        <dbReference type="Proteomes" id="UP000005240"/>
    </source>
</evidence>
<feature type="compositionally biased region" description="Basic and acidic residues" evidence="1">
    <location>
        <begin position="200"/>
        <end position="214"/>
    </location>
</feature>
<reference evidence="2" key="2">
    <citation type="submission" date="2016-05" db="EMBL/GenBank/DDBJ databases">
        <title>Comparative analysis highlights variable genome content of wheat rusts and divergence of the mating loci.</title>
        <authorList>
            <person name="Cuomo C.A."/>
            <person name="Bakkeren G."/>
            <person name="Szabo L."/>
            <person name="Khalil H."/>
            <person name="Joly D."/>
            <person name="Goldberg J."/>
            <person name="Young S."/>
            <person name="Zeng Q."/>
            <person name="Fellers J."/>
        </authorList>
    </citation>
    <scope>NUCLEOTIDE SEQUENCE [LARGE SCALE GENOMIC DNA]</scope>
    <source>
        <strain evidence="2">1-1 BBBD Race 1</strain>
    </source>
</reference>
<name>A0A180G291_PUCT1</name>
<feature type="region of interest" description="Disordered" evidence="1">
    <location>
        <begin position="121"/>
        <end position="235"/>
    </location>
</feature>
<sequence>MVQFHPVIDRSDSSLELIPASGTENRERDQSSIVEPLILFPLSAGDVKGDRKRDECYAPASLGPFITLGGHRADEYRQLDPSANNIVWQSAHEELRSPFPLAPGGTRANRERDWNTIAAEDHVPKSPGPINTGAHHIAPGEGANSRKRVREILSEEDHPLSLPRLSDSNDDGYHQDLSAEDREQPAPDFPSPSLPNLTTRLDKDGLNSPNHEETAGPVSRNDLQKAGPTDLMAKRPLLSDSEKTVVWKPPRISDEAKLAAHFMAIHFDRALANTPSRFQLAKLHRVHHILIPFAYRLLMKPLNVEIWARILVVWRNLWYEEKKIVSATATRKRSADEVLKKFLWISNFICESTRPELFRGASTKHLGAFRLTEAETRIMEKLSDGRTASPKVLDSKRSLAIQDVKHMMFAELGVGNRNSQVKSESDRLMRKWVLDVMKAQADPMAPTSAEVEKVGPTSDLFDDETWTKLRLNYPCLYQYNMPPELKPNIRKLFQRLKFDHETDS</sequence>
<dbReference type="AlphaFoldDB" id="A0A180G291"/>
<evidence type="ECO:0000313" key="3">
    <source>
        <dbReference type="EnsemblFungi" id="PTTG_29841-t43_1-p1"/>
    </source>
</evidence>
<feature type="compositionally biased region" description="Basic and acidic residues" evidence="1">
    <location>
        <begin position="171"/>
        <end position="185"/>
    </location>
</feature>
<dbReference type="Proteomes" id="UP000005240">
    <property type="component" value="Unassembled WGS sequence"/>
</dbReference>
<evidence type="ECO:0000313" key="2">
    <source>
        <dbReference type="EMBL" id="OAV86549.1"/>
    </source>
</evidence>